<dbReference type="GO" id="GO:0004497">
    <property type="term" value="F:monooxygenase activity"/>
    <property type="evidence" value="ECO:0007669"/>
    <property type="project" value="UniProtKB-KW"/>
</dbReference>
<proteinExistence type="predicted"/>
<dbReference type="KEGG" id="pbro:HOP40_05930"/>
<dbReference type="GO" id="GO:0016705">
    <property type="term" value="F:oxidoreductase activity, acting on paired donors, with incorporation or reduction of molecular oxygen"/>
    <property type="evidence" value="ECO:0007669"/>
    <property type="project" value="InterPro"/>
</dbReference>
<evidence type="ECO:0000259" key="4">
    <source>
        <dbReference type="Pfam" id="PF00296"/>
    </source>
</evidence>
<accession>A0A6M6JR80</accession>
<dbReference type="AlphaFoldDB" id="A0A6M6JR80"/>
<gene>
    <name evidence="5" type="ORF">HOP40_05930</name>
</gene>
<reference evidence="5 6" key="1">
    <citation type="submission" date="2020-05" db="EMBL/GenBank/DDBJ databases">
        <authorList>
            <person name="Mo P."/>
        </authorList>
    </citation>
    <scope>NUCLEOTIDE SEQUENCE [LARGE SCALE GENOMIC DNA]</scope>
    <source>
        <strain evidence="5 6">Gen01</strain>
    </source>
</reference>
<dbReference type="GO" id="GO:0005829">
    <property type="term" value="C:cytosol"/>
    <property type="evidence" value="ECO:0007669"/>
    <property type="project" value="TreeGrafter"/>
</dbReference>
<dbReference type="Gene3D" id="3.20.20.30">
    <property type="entry name" value="Luciferase-like domain"/>
    <property type="match status" value="1"/>
</dbReference>
<evidence type="ECO:0000256" key="2">
    <source>
        <dbReference type="ARBA" id="ARBA00023033"/>
    </source>
</evidence>
<sequence>MRVGLYYDLRNPGTARPWPQVYADALRRIGEAERRGVDAIWTSEHHGFDDGYLPAPLTFAAAIAARTERVRVGTAVAVAPLTHPRALAEQAAVVDILSDGRLELGLGAGWREPEFAAVGADFRGRYDALESAIGDVERFWADGTATPPPVQRPVPVWVGARGPRGARIAGRTGAGLLWIDPELLGPYREGLAAGGHDPGAARMGGLVNLFLADDPDAARERIRPSGRHNRSSYSGNDRGAARGSAAFPKLEVCTAEQAAERIAERTAGLPVTDVFCFADIAGLAPDLVDRHVELVAAGLPRLLHERTDAHAPG</sequence>
<evidence type="ECO:0000256" key="1">
    <source>
        <dbReference type="ARBA" id="ARBA00023002"/>
    </source>
</evidence>
<dbReference type="InterPro" id="IPR050766">
    <property type="entry name" value="Bact_Lucif_Oxidored"/>
</dbReference>
<evidence type="ECO:0000313" key="5">
    <source>
        <dbReference type="EMBL" id="QJY50418.1"/>
    </source>
</evidence>
<dbReference type="PANTHER" id="PTHR30137">
    <property type="entry name" value="LUCIFERASE-LIKE MONOOXYGENASE"/>
    <property type="match status" value="1"/>
</dbReference>
<keyword evidence="1" id="KW-0560">Oxidoreductase</keyword>
<keyword evidence="2" id="KW-0503">Monooxygenase</keyword>
<protein>
    <submittedName>
        <fullName evidence="5">LLM class flavin-dependent oxidoreductase</fullName>
    </submittedName>
</protein>
<dbReference type="InterPro" id="IPR011251">
    <property type="entry name" value="Luciferase-like_dom"/>
</dbReference>
<dbReference type="Pfam" id="PF00296">
    <property type="entry name" value="Bac_luciferase"/>
    <property type="match status" value="1"/>
</dbReference>
<keyword evidence="6" id="KW-1185">Reference proteome</keyword>
<dbReference type="SUPFAM" id="SSF51679">
    <property type="entry name" value="Bacterial luciferase-like"/>
    <property type="match status" value="1"/>
</dbReference>
<dbReference type="PANTHER" id="PTHR30137:SF8">
    <property type="entry name" value="BLR5498 PROTEIN"/>
    <property type="match status" value="1"/>
</dbReference>
<dbReference type="EMBL" id="CP053564">
    <property type="protein sequence ID" value="QJY50418.1"/>
    <property type="molecule type" value="Genomic_DNA"/>
</dbReference>
<organism evidence="5 6">
    <name type="scientific">Pseudonocardia broussonetiae</name>
    <dbReference type="NCBI Taxonomy" id="2736640"/>
    <lineage>
        <taxon>Bacteria</taxon>
        <taxon>Bacillati</taxon>
        <taxon>Actinomycetota</taxon>
        <taxon>Actinomycetes</taxon>
        <taxon>Pseudonocardiales</taxon>
        <taxon>Pseudonocardiaceae</taxon>
        <taxon>Pseudonocardia</taxon>
    </lineage>
</organism>
<feature type="domain" description="Luciferase-like" evidence="4">
    <location>
        <begin position="2"/>
        <end position="251"/>
    </location>
</feature>
<evidence type="ECO:0000256" key="3">
    <source>
        <dbReference type="SAM" id="MobiDB-lite"/>
    </source>
</evidence>
<dbReference type="Proteomes" id="UP000505377">
    <property type="component" value="Chromosome"/>
</dbReference>
<dbReference type="InterPro" id="IPR036661">
    <property type="entry name" value="Luciferase-like_sf"/>
</dbReference>
<name>A0A6M6JR80_9PSEU</name>
<evidence type="ECO:0000313" key="6">
    <source>
        <dbReference type="Proteomes" id="UP000505377"/>
    </source>
</evidence>
<feature type="region of interest" description="Disordered" evidence="3">
    <location>
        <begin position="220"/>
        <end position="242"/>
    </location>
</feature>